<dbReference type="Pfam" id="PF13508">
    <property type="entry name" value="Acetyltransf_7"/>
    <property type="match status" value="1"/>
</dbReference>
<evidence type="ECO:0000256" key="2">
    <source>
        <dbReference type="ARBA" id="ARBA00022649"/>
    </source>
</evidence>
<evidence type="ECO:0000313" key="8">
    <source>
        <dbReference type="Proteomes" id="UP000461730"/>
    </source>
</evidence>
<comment type="caution">
    <text evidence="7">The sequence shown here is derived from an EMBL/GenBank/DDBJ whole genome shotgun (WGS) entry which is preliminary data.</text>
</comment>
<dbReference type="PANTHER" id="PTHR36449:SF1">
    <property type="entry name" value="ACETYLTRANSFERASE"/>
    <property type="match status" value="1"/>
</dbReference>
<dbReference type="Proteomes" id="UP000461730">
    <property type="component" value="Unassembled WGS sequence"/>
</dbReference>
<dbReference type="SUPFAM" id="SSF55729">
    <property type="entry name" value="Acyl-CoA N-acyltransferases (Nat)"/>
    <property type="match status" value="1"/>
</dbReference>
<keyword evidence="3 7" id="KW-0808">Transferase</keyword>
<gene>
    <name evidence="7" type="ORF">GO493_15245</name>
</gene>
<dbReference type="AlphaFoldDB" id="A0A7K1U5I6"/>
<keyword evidence="8" id="KW-1185">Reference proteome</keyword>
<evidence type="ECO:0000313" key="7">
    <source>
        <dbReference type="EMBL" id="MVT09623.1"/>
    </source>
</evidence>
<dbReference type="RefSeq" id="WP_157307067.1">
    <property type="nucleotide sequence ID" value="NZ_WRXN01000006.1"/>
</dbReference>
<organism evidence="7 8">
    <name type="scientific">Chitinophaga tropicalis</name>
    <dbReference type="NCBI Taxonomy" id="2683588"/>
    <lineage>
        <taxon>Bacteria</taxon>
        <taxon>Pseudomonadati</taxon>
        <taxon>Bacteroidota</taxon>
        <taxon>Chitinophagia</taxon>
        <taxon>Chitinophagales</taxon>
        <taxon>Chitinophagaceae</taxon>
        <taxon>Chitinophaga</taxon>
    </lineage>
</organism>
<dbReference type="PANTHER" id="PTHR36449">
    <property type="entry name" value="ACETYLTRANSFERASE-RELATED"/>
    <property type="match status" value="1"/>
</dbReference>
<reference evidence="7 8" key="1">
    <citation type="submission" date="2019-12" db="EMBL/GenBank/DDBJ databases">
        <title>Chitinophaga sp. strain ysch24 (GDMCC 1.1355), whole genome shotgun sequence.</title>
        <authorList>
            <person name="Zhang X."/>
        </authorList>
    </citation>
    <scope>NUCLEOTIDE SEQUENCE [LARGE SCALE GENOMIC DNA]</scope>
    <source>
        <strain evidence="8">ysch24</strain>
    </source>
</reference>
<dbReference type="EMBL" id="WRXN01000006">
    <property type="protein sequence ID" value="MVT09623.1"/>
    <property type="molecule type" value="Genomic_DNA"/>
</dbReference>
<keyword evidence="2" id="KW-1277">Toxin-antitoxin system</keyword>
<dbReference type="InterPro" id="IPR016181">
    <property type="entry name" value="Acyl_CoA_acyltransferase"/>
</dbReference>
<dbReference type="PROSITE" id="PS51186">
    <property type="entry name" value="GNAT"/>
    <property type="match status" value="1"/>
</dbReference>
<dbReference type="CDD" id="cd04301">
    <property type="entry name" value="NAT_SF"/>
    <property type="match status" value="1"/>
</dbReference>
<keyword evidence="4" id="KW-0012">Acyltransferase</keyword>
<keyword evidence="1" id="KW-0678">Repressor</keyword>
<evidence type="ECO:0000256" key="5">
    <source>
        <dbReference type="ARBA" id="ARBA00049880"/>
    </source>
</evidence>
<protein>
    <submittedName>
        <fullName evidence="7">GNAT family N-acetyltransferase</fullName>
    </submittedName>
</protein>
<comment type="catalytic activity">
    <reaction evidence="5">
        <text>glycyl-tRNA(Gly) + acetyl-CoA = N-acetylglycyl-tRNA(Gly) + CoA + H(+)</text>
        <dbReference type="Rhea" id="RHEA:81867"/>
        <dbReference type="Rhea" id="RHEA-COMP:9683"/>
        <dbReference type="Rhea" id="RHEA-COMP:19766"/>
        <dbReference type="ChEBI" id="CHEBI:15378"/>
        <dbReference type="ChEBI" id="CHEBI:57287"/>
        <dbReference type="ChEBI" id="CHEBI:57288"/>
        <dbReference type="ChEBI" id="CHEBI:78522"/>
        <dbReference type="ChEBI" id="CHEBI:232036"/>
    </reaction>
</comment>
<dbReference type="Gene3D" id="3.40.630.30">
    <property type="match status" value="1"/>
</dbReference>
<dbReference type="InterPro" id="IPR000182">
    <property type="entry name" value="GNAT_dom"/>
</dbReference>
<evidence type="ECO:0000256" key="1">
    <source>
        <dbReference type="ARBA" id="ARBA00022491"/>
    </source>
</evidence>
<evidence type="ECO:0000256" key="3">
    <source>
        <dbReference type="ARBA" id="ARBA00022679"/>
    </source>
</evidence>
<proteinExistence type="predicted"/>
<sequence length="179" mass="20880">MDLTDFSLVRLSPITELKPFDCGDEDLNEFFHQDSQNYRKELLAVTYILESDSNTVAFFSLLNDKISVEDVDSKRKFARFFKDIMPREKQFKSYPAMKIGRLGITKEYQGKGLGKIILDYIKNLFITNNRTGCKFITVDAYNASTSFYEKNEFLYLPAKEPGIHTKQMYFDLRTLLVDE</sequence>
<evidence type="ECO:0000256" key="4">
    <source>
        <dbReference type="ARBA" id="ARBA00023315"/>
    </source>
</evidence>
<name>A0A7K1U5I6_9BACT</name>
<accession>A0A7K1U5I6</accession>
<dbReference type="GO" id="GO:0016747">
    <property type="term" value="F:acyltransferase activity, transferring groups other than amino-acyl groups"/>
    <property type="evidence" value="ECO:0007669"/>
    <property type="project" value="InterPro"/>
</dbReference>
<evidence type="ECO:0000259" key="6">
    <source>
        <dbReference type="PROSITE" id="PS51186"/>
    </source>
</evidence>
<feature type="domain" description="N-acetyltransferase" evidence="6">
    <location>
        <begin position="9"/>
        <end position="173"/>
    </location>
</feature>